<dbReference type="InterPro" id="IPR025662">
    <property type="entry name" value="Sigma_54_int_dom_ATP-bd_1"/>
</dbReference>
<dbReference type="InterPro" id="IPR038729">
    <property type="entry name" value="Rad50/SbcC_AAA"/>
</dbReference>
<comment type="subunit">
    <text evidence="2">Heterodimer of SbcC and SbcD.</text>
</comment>
<comment type="similarity">
    <text evidence="1">Belongs to the SMC family. SbcC subfamily.</text>
</comment>
<reference evidence="6 7" key="1">
    <citation type="journal article" date="2025" name="Anaerobe">
        <title>Description of Anaerococcus kampingiae sp. nov., Anaerococcus groningensis sp. nov., Anaerococcus martiniensis sp. nov., and Anaerococcus cruorum sp. nov., isolated from human clinical specimens.</title>
        <authorList>
            <person name="Boiten K.E."/>
            <person name="Meijer J."/>
            <person name="van Wezel E.M."/>
            <person name="Veloo A.C.M."/>
        </authorList>
    </citation>
    <scope>NUCLEOTIDE SEQUENCE [LARGE SCALE GENOMIC DNA]</scope>
    <source>
        <strain evidence="6 7">ENR0831</strain>
    </source>
</reference>
<evidence type="ECO:0000256" key="2">
    <source>
        <dbReference type="ARBA" id="ARBA00011322"/>
    </source>
</evidence>
<feature type="domain" description="Rad50/SbcC-type AAA" evidence="5">
    <location>
        <begin position="5"/>
        <end position="217"/>
    </location>
</feature>
<dbReference type="Gene3D" id="3.40.50.300">
    <property type="entry name" value="P-loop containing nucleotide triphosphate hydrolases"/>
    <property type="match status" value="2"/>
</dbReference>
<dbReference type="Proteomes" id="UP001637996">
    <property type="component" value="Unassembled WGS sequence"/>
</dbReference>
<dbReference type="Gene3D" id="1.10.287.1490">
    <property type="match status" value="1"/>
</dbReference>
<accession>A0ABW9MB38</accession>
<sequence>MKPIKLEFKGFITYKEKIEIDFTSLYEKKIFIISGDTGSGKTTIFDAISFALYGQTSRNIPMDKLRSDFLGPEDFFTYVKLSFESDDKIYEIERIPSQRAKKSKVDQNISHAASLYDITNEKTLLAEKIGDVESHIKSIIGLDKDQFTKVMLLAQGEFQQFLQASSKERTELLGKIFKTDKYQKIQEAIKEKSQKAKKDLLYIDENLQNELEKDDEINVAIDPSDRISHNFLSIKSKISKINKSYEEKLSKENNLLEAENIKYASLVEQREKDKTLNENILKFRKVSFDLEEKLKDEDYFTDLKDKFEKANFAKNISLIEENLDKNKQNLLENKDNLKKANDLVKDLEEKISKSNEDYLKIDEKNKKLDELKILKTKTRDTLNSLEEFRQKEKLYQQIEKDLEDISSLSKDYDKLKESLDQKHKDLYDLNNSLDEKRNQSLTLEKSLSELLETEKQVNSELESYRENQKLLKKIKENDDLLAININKKKVLEKDIEIFEQNRKIIQINELIDDLNNTGICPVCGENHKKHFEKIPVSKIDIDMVNAELSEIKQAITKVETQNQIYKQSIKETKSLDELDLEKNNLTNQIKNTNEEKENLSNTINEITDKVQILKTEISNITHKSQKISNLLEELREKTKESEDLKNYYHANKEKMQALDLDSLAKEVKDLDININSLDEEIKNINQVHNKLINEQSKNQANISNFAKNIENLENNIGELESQLNEKIKEKFDSHGDYKYYLGLFEEISEKSKEIDDYFKILNELKINYKNLREFEGMDLINLDEIEEKITLVNNSIKEIGDLISNLKFKILSITGILENIEKLEKKYESISKESVIFDKLAEIANGATGKVAGRQKVDFQTFVLTYYFDRVLNYANQRLLQMSNGQFTMIRTSEAKSLKTQSGLDIEILDANTGKTRPASTLSGGESFLASLSLALGLSDEISAENGGISIDTIFIDEGFGTLSDDYLGKVIEQIEKLSYDNKFVGLISHVNELKDAIDAKILVEYDQAKGSKVNVIA</sequence>
<dbReference type="InterPro" id="IPR027417">
    <property type="entry name" value="P-loop_NTPase"/>
</dbReference>
<dbReference type="Pfam" id="PF13476">
    <property type="entry name" value="AAA_23"/>
    <property type="match status" value="1"/>
</dbReference>
<dbReference type="EMBL" id="JBGMEI010000010">
    <property type="protein sequence ID" value="MFO3666001.1"/>
    <property type="molecule type" value="Genomic_DNA"/>
</dbReference>
<gene>
    <name evidence="6" type="ORF">ACCQ41_07060</name>
</gene>
<keyword evidence="7" id="KW-1185">Reference proteome</keyword>
<dbReference type="SUPFAM" id="SSF52540">
    <property type="entry name" value="P-loop containing nucleoside triphosphate hydrolases"/>
    <property type="match status" value="1"/>
</dbReference>
<feature type="coiled-coil region" evidence="4">
    <location>
        <begin position="320"/>
        <end position="467"/>
    </location>
</feature>
<evidence type="ECO:0000313" key="6">
    <source>
        <dbReference type="EMBL" id="MFO3666001.1"/>
    </source>
</evidence>
<evidence type="ECO:0000256" key="1">
    <source>
        <dbReference type="ARBA" id="ARBA00006930"/>
    </source>
</evidence>
<dbReference type="Pfam" id="PF13558">
    <property type="entry name" value="SbcC_Walker_B"/>
    <property type="match status" value="1"/>
</dbReference>
<evidence type="ECO:0000256" key="3">
    <source>
        <dbReference type="ARBA" id="ARBA00013368"/>
    </source>
</evidence>
<comment type="caution">
    <text evidence="6">The sequence shown here is derived from an EMBL/GenBank/DDBJ whole genome shotgun (WGS) entry which is preliminary data.</text>
</comment>
<dbReference type="PANTHER" id="PTHR32114">
    <property type="entry name" value="ABC TRANSPORTER ABCH.3"/>
    <property type="match status" value="1"/>
</dbReference>
<evidence type="ECO:0000256" key="4">
    <source>
        <dbReference type="SAM" id="Coils"/>
    </source>
</evidence>
<protein>
    <recommendedName>
        <fullName evidence="3">Nuclease SbcCD subunit C</fullName>
    </recommendedName>
</protein>
<evidence type="ECO:0000313" key="7">
    <source>
        <dbReference type="Proteomes" id="UP001637996"/>
    </source>
</evidence>
<dbReference type="PROSITE" id="PS00675">
    <property type="entry name" value="SIGMA54_INTERACT_1"/>
    <property type="match status" value="1"/>
</dbReference>
<proteinExistence type="inferred from homology"/>
<evidence type="ECO:0000259" key="5">
    <source>
        <dbReference type="Pfam" id="PF13476"/>
    </source>
</evidence>
<dbReference type="RefSeq" id="WP_410031661.1">
    <property type="nucleotide sequence ID" value="NZ_JBGMEI010000010.1"/>
</dbReference>
<dbReference type="PANTHER" id="PTHR32114:SF2">
    <property type="entry name" value="ABC TRANSPORTER ABCH.3"/>
    <property type="match status" value="1"/>
</dbReference>
<organism evidence="6 7">
    <name type="scientific">Anaerococcus martiniensis</name>
    <dbReference type="NCBI Taxonomy" id="3115615"/>
    <lineage>
        <taxon>Bacteria</taxon>
        <taxon>Bacillati</taxon>
        <taxon>Bacillota</taxon>
        <taxon>Tissierellia</taxon>
        <taxon>Tissierellales</taxon>
        <taxon>Peptoniphilaceae</taxon>
        <taxon>Anaerococcus</taxon>
    </lineage>
</organism>
<name>A0ABW9MB38_9FIRM</name>
<feature type="coiled-coil region" evidence="4">
    <location>
        <begin position="541"/>
        <end position="729"/>
    </location>
</feature>
<keyword evidence="4" id="KW-0175">Coiled coil</keyword>